<dbReference type="Proteomes" id="UP000649617">
    <property type="component" value="Unassembled WGS sequence"/>
</dbReference>
<dbReference type="Gene3D" id="3.40.525.10">
    <property type="entry name" value="CRAL-TRIO lipid binding domain"/>
    <property type="match status" value="1"/>
</dbReference>
<evidence type="ECO:0000256" key="1">
    <source>
        <dbReference type="ARBA" id="ARBA00006484"/>
    </source>
</evidence>
<name>A0A812VG71_SYMPI</name>
<dbReference type="PANTHER" id="PTHR24320">
    <property type="entry name" value="RETINOL DEHYDROGENASE"/>
    <property type="match status" value="1"/>
</dbReference>
<dbReference type="Pfam" id="PF00106">
    <property type="entry name" value="adh_short"/>
    <property type="match status" value="1"/>
</dbReference>
<dbReference type="GO" id="GO:0016491">
    <property type="term" value="F:oxidoreductase activity"/>
    <property type="evidence" value="ECO:0007669"/>
    <property type="project" value="UniProtKB-KW"/>
</dbReference>
<organism evidence="3 4">
    <name type="scientific">Symbiodinium pilosum</name>
    <name type="common">Dinoflagellate</name>
    <dbReference type="NCBI Taxonomy" id="2952"/>
    <lineage>
        <taxon>Eukaryota</taxon>
        <taxon>Sar</taxon>
        <taxon>Alveolata</taxon>
        <taxon>Dinophyceae</taxon>
        <taxon>Suessiales</taxon>
        <taxon>Symbiodiniaceae</taxon>
        <taxon>Symbiodinium</taxon>
    </lineage>
</organism>
<proteinExistence type="inferred from homology"/>
<dbReference type="AlphaFoldDB" id="A0A812VG71"/>
<keyword evidence="2" id="KW-0560">Oxidoreductase</keyword>
<keyword evidence="4" id="KW-1185">Reference proteome</keyword>
<protein>
    <submittedName>
        <fullName evidence="3">DHRSX protein</fullName>
    </submittedName>
</protein>
<evidence type="ECO:0000256" key="2">
    <source>
        <dbReference type="ARBA" id="ARBA00023002"/>
    </source>
</evidence>
<dbReference type="SUPFAM" id="SSF51735">
    <property type="entry name" value="NAD(P)-binding Rossmann-fold domains"/>
    <property type="match status" value="1"/>
</dbReference>
<dbReference type="InterPro" id="IPR036291">
    <property type="entry name" value="NAD(P)-bd_dom_sf"/>
</dbReference>
<dbReference type="PRINTS" id="PR00081">
    <property type="entry name" value="GDHRDH"/>
</dbReference>
<evidence type="ECO:0000313" key="4">
    <source>
        <dbReference type="Proteomes" id="UP000649617"/>
    </source>
</evidence>
<comment type="similarity">
    <text evidence="1">Belongs to the short-chain dehydrogenases/reductases (SDR) family.</text>
</comment>
<gene>
    <name evidence="3" type="primary">DHRSX</name>
    <name evidence="3" type="ORF">SPIL2461_LOCUS16531</name>
</gene>
<evidence type="ECO:0000313" key="3">
    <source>
        <dbReference type="EMBL" id="CAE7630370.1"/>
    </source>
</evidence>
<dbReference type="OrthoDB" id="191139at2759"/>
<dbReference type="PANTHER" id="PTHR24320:SF148">
    <property type="entry name" value="NAD(P)-BINDING ROSSMANN-FOLD SUPERFAMILY PROTEIN"/>
    <property type="match status" value="1"/>
</dbReference>
<dbReference type="Gene3D" id="3.40.50.720">
    <property type="entry name" value="NAD(P)-binding Rossmann-like Domain"/>
    <property type="match status" value="1"/>
</dbReference>
<reference evidence="3" key="1">
    <citation type="submission" date="2021-02" db="EMBL/GenBank/DDBJ databases">
        <authorList>
            <person name="Dougan E. K."/>
            <person name="Rhodes N."/>
            <person name="Thang M."/>
            <person name="Chan C."/>
        </authorList>
    </citation>
    <scope>NUCLEOTIDE SEQUENCE</scope>
</reference>
<sequence length="917" mass="100220">MARVCSQPLSLLQSLAEWAQYVVQGTARCAGGGGSEVSSSRVIWDALVPQYHPTTVASLEERRENLSLALMGQLSVFFCRLLTGHWGACGIGLIIFVVGNNARCSLQVSELTCYVALSGCAGGLDALDFLQRLLQGNYITLAFPFAQNLALNLEVFSVWMAPVAEILGARTAWGCYLNPSMLFETPCPQMMSMQSQYGQPIFHPGQMAPQLFRSMPSRPPDPMRTRMPGGVWGDMASMMPGWPGAMDAERVVAFGSGSTDEQMQQTRVQIHGLDSEGYSSSSRDRPHVPSLHIREFIPPSVETIPTLSAISVQRMCQQEKVGSDWIEGSAWSIYVDFYGAMRPCWTILLLFATFTALAGSVKNTCAAILAAQQLKKTKAEILNAADSGHPCPGTQKIEPYSKFHLWSSGDRMLFLVPVAQTDFKQLLKSTSAEDIVNYSLHTARRLWCWVDRTSREMGRIMKYEVVCDFSGFSFRYYIHCPWDRPLSQAYPICCGDRQKQSPASCPYLQRHFADAQDIQSLSSLLSGACPVSGHVADIEPNWTEKEFVDFEANVAAIDPAGNAAAKADGLMKLGRMLERHQGCPKAGEISRSSVRTATRFDPELTGPWVKKKRAAVVATVAAAATGLAASWWSTPTTLAMAGQSTPPLQERIFMVTGATDGIGKFTAEQLAKLGSTVIVHGRNPRKIEATIAELQRLAPTATLHGVQADLSLMSEVRRLGEEVSEKFPRIHGLLNNAGTFDGDYTGKRVETAEGNEYSLAVNVMAPFLLTSLLMETVKATGSGRIIVTSSVSKGSGDALNDLQLKSGWSGHRAYSLSKLCDAMMIVEMNRRYGDAPRLCFHTMDPGTVDTKMLRAGWWSGGSSVRTATKSFRMLTEDSYQERSGQSLGGSEISDDGKRSKLWEDLVSLTGADWPAVK</sequence>
<dbReference type="InterPro" id="IPR036865">
    <property type="entry name" value="CRAL-TRIO_dom_sf"/>
</dbReference>
<comment type="caution">
    <text evidence="3">The sequence shown here is derived from an EMBL/GenBank/DDBJ whole genome shotgun (WGS) entry which is preliminary data.</text>
</comment>
<dbReference type="EMBL" id="CAJNIZ010042637">
    <property type="protein sequence ID" value="CAE7630370.1"/>
    <property type="molecule type" value="Genomic_DNA"/>
</dbReference>
<dbReference type="InterPro" id="IPR002347">
    <property type="entry name" value="SDR_fam"/>
</dbReference>
<accession>A0A812VG71</accession>